<name>A0ABY5AAD4_9GAMM</name>
<evidence type="ECO:0000313" key="2">
    <source>
        <dbReference type="Proteomes" id="UP001054897"/>
    </source>
</evidence>
<accession>A0ABY5AAD4</accession>
<proteinExistence type="predicted"/>
<dbReference type="EMBL" id="CP099397">
    <property type="protein sequence ID" value="USR39898.1"/>
    <property type="molecule type" value="Genomic_DNA"/>
</dbReference>
<gene>
    <name evidence="1" type="ORF">L1F06_000240</name>
</gene>
<evidence type="ECO:0008006" key="3">
    <source>
        <dbReference type="Google" id="ProtNLM"/>
    </source>
</evidence>
<evidence type="ECO:0000313" key="1">
    <source>
        <dbReference type="EMBL" id="USR39898.1"/>
    </source>
</evidence>
<organism evidence="1 2">
    <name type="scientific">Ectopseudomonas hydrolytica</name>
    <dbReference type="NCBI Taxonomy" id="2493633"/>
    <lineage>
        <taxon>Bacteria</taxon>
        <taxon>Pseudomonadati</taxon>
        <taxon>Pseudomonadota</taxon>
        <taxon>Gammaproteobacteria</taxon>
        <taxon>Pseudomonadales</taxon>
        <taxon>Pseudomonadaceae</taxon>
        <taxon>Ectopseudomonas</taxon>
    </lineage>
</organism>
<dbReference type="RefSeq" id="WP_011920419.1">
    <property type="nucleotide sequence ID" value="NZ_CP099397.1"/>
</dbReference>
<dbReference type="Proteomes" id="UP001054897">
    <property type="component" value="Chromosome"/>
</dbReference>
<protein>
    <recommendedName>
        <fullName evidence="3">Tellurite resistance protein TerB</fullName>
    </recommendedName>
</protein>
<sequence length="79" mass="8948">MKESRDYLEMAFRSIKCFADDGKLLVHELESLVDIARRDGVVDANEKRILQGIVARLNPAELTADMQTKIAALRAELQF</sequence>
<keyword evidence="2" id="KW-1185">Reference proteome</keyword>
<reference evidence="1" key="1">
    <citation type="submission" date="2022-06" db="EMBL/GenBank/DDBJ databases">
        <title>Complete genome of Pseudomonas hydrolytica DSWY01T.</title>
        <authorList>
            <person name="Jung J."/>
            <person name="Jeon C.O."/>
        </authorList>
    </citation>
    <scope>NUCLEOTIDE SEQUENCE</scope>
    <source>
        <strain evidence="1">DSWY01</strain>
    </source>
</reference>
<dbReference type="GeneID" id="300079363"/>